<feature type="compositionally biased region" description="Polar residues" evidence="1">
    <location>
        <begin position="421"/>
        <end position="433"/>
    </location>
</feature>
<gene>
    <name evidence="2" type="ORF">WJX73_006058</name>
</gene>
<feature type="region of interest" description="Disordered" evidence="1">
    <location>
        <begin position="291"/>
        <end position="327"/>
    </location>
</feature>
<dbReference type="EMBL" id="JALJOQ010000029">
    <property type="protein sequence ID" value="KAK9807946.1"/>
    <property type="molecule type" value="Genomic_DNA"/>
</dbReference>
<feature type="compositionally biased region" description="Low complexity" evidence="1">
    <location>
        <begin position="389"/>
        <end position="402"/>
    </location>
</feature>
<feature type="compositionally biased region" description="Polar residues" evidence="1">
    <location>
        <begin position="58"/>
        <end position="70"/>
    </location>
</feature>
<accession>A0AAW1PHK3</accession>
<evidence type="ECO:0000313" key="2">
    <source>
        <dbReference type="EMBL" id="KAK9807946.1"/>
    </source>
</evidence>
<feature type="region of interest" description="Disordered" evidence="1">
    <location>
        <begin position="340"/>
        <end position="447"/>
    </location>
</feature>
<feature type="region of interest" description="Disordered" evidence="1">
    <location>
        <begin position="217"/>
        <end position="255"/>
    </location>
</feature>
<protein>
    <submittedName>
        <fullName evidence="2">Uncharacterized protein</fullName>
    </submittedName>
</protein>
<comment type="caution">
    <text evidence="2">The sequence shown here is derived from an EMBL/GenBank/DDBJ whole genome shotgun (WGS) entry which is preliminary data.</text>
</comment>
<feature type="compositionally biased region" description="Polar residues" evidence="1">
    <location>
        <begin position="112"/>
        <end position="145"/>
    </location>
</feature>
<feature type="compositionally biased region" description="Basic and acidic residues" evidence="1">
    <location>
        <begin position="403"/>
        <end position="420"/>
    </location>
</feature>
<feature type="compositionally biased region" description="Polar residues" evidence="1">
    <location>
        <begin position="81"/>
        <end position="90"/>
    </location>
</feature>
<dbReference type="AlphaFoldDB" id="A0AAW1PHK3"/>
<feature type="compositionally biased region" description="Low complexity" evidence="1">
    <location>
        <begin position="314"/>
        <end position="326"/>
    </location>
</feature>
<reference evidence="2 3" key="1">
    <citation type="journal article" date="2024" name="Nat. Commun.">
        <title>Phylogenomics reveals the evolutionary origins of lichenization in chlorophyte algae.</title>
        <authorList>
            <person name="Puginier C."/>
            <person name="Libourel C."/>
            <person name="Otte J."/>
            <person name="Skaloud P."/>
            <person name="Haon M."/>
            <person name="Grisel S."/>
            <person name="Petersen M."/>
            <person name="Berrin J.G."/>
            <person name="Delaux P.M."/>
            <person name="Dal Grande F."/>
            <person name="Keller J."/>
        </authorList>
    </citation>
    <scope>NUCLEOTIDE SEQUENCE [LARGE SCALE GENOMIC DNA]</scope>
    <source>
        <strain evidence="2 3">SAG 2036</strain>
    </source>
</reference>
<sequence>MRKTSSSDEELTRLVKEYRSALAGSAAGHGGDAHPASLQAKPARKHTRSSSDDFTAVLAQQMSGTQGSHRASQRPRPTAQKLKSSVSFNTPAELGPAADTRAVSPERRPASSEWTPAQGQASFTFTPRQATQTEPQAHSPSSQAGASPLVQAVERATAGQQGTRGRTPHVGRSAGWDGSVRSPRPRHEPATMSLVGNRRAHAGPDWQASLRHYSDEAELGLSASDEGFEGRLGDTEGLSDELPADAGPEQESGDVLQQLHSSIEAMRTDCNSTANRIVGVVERLSSRVAKLEDQNSAGPAPDEPSAQGQQHNLTDTQQAAGQQGTTWKGSLSFQMKPREGQVPVQPDAGDYPADQTRRGRDTVRQQQAAQDHIKRMATSRSPCRNTLGSRPSVRSSSQPVRPSFEDRLEQLCRKLNRLETRQSGSRRSQGQTVRQKEQGPSLDSRLKTLEGHFQGLKEQGAKEQDLAERVAASERHTAQVAMSLVDMPTMPS</sequence>
<proteinExistence type="predicted"/>
<name>A0AAW1PHK3_9CHLO</name>
<feature type="region of interest" description="Disordered" evidence="1">
    <location>
        <begin position="22"/>
        <end position="200"/>
    </location>
</feature>
<organism evidence="2 3">
    <name type="scientific">Symbiochloris irregularis</name>
    <dbReference type="NCBI Taxonomy" id="706552"/>
    <lineage>
        <taxon>Eukaryota</taxon>
        <taxon>Viridiplantae</taxon>
        <taxon>Chlorophyta</taxon>
        <taxon>core chlorophytes</taxon>
        <taxon>Trebouxiophyceae</taxon>
        <taxon>Trebouxiales</taxon>
        <taxon>Trebouxiaceae</taxon>
        <taxon>Symbiochloris</taxon>
    </lineage>
</organism>
<dbReference type="Proteomes" id="UP001465755">
    <property type="component" value="Unassembled WGS sequence"/>
</dbReference>
<feature type="compositionally biased region" description="Polar residues" evidence="1">
    <location>
        <begin position="378"/>
        <end position="388"/>
    </location>
</feature>
<keyword evidence="3" id="KW-1185">Reference proteome</keyword>
<evidence type="ECO:0000313" key="3">
    <source>
        <dbReference type="Proteomes" id="UP001465755"/>
    </source>
</evidence>
<evidence type="ECO:0000256" key="1">
    <source>
        <dbReference type="SAM" id="MobiDB-lite"/>
    </source>
</evidence>